<sequence length="470" mass="51887">MIRSLRLLFVLSLQLLQAEAKRCEEGYEKIDGVCVDRNECTEEPDVFSFDAGVCPDDRKCTNTEGSYHCKECADGFELDLFYGKNCYDIDECKRNPCGEHGDCQNTLGSFECKCHSGFAKLEDSDVCQDIDECADENGGCDHFCENSAGSHTCSCRSGYELARNGRLCFNINECFTGTHECDDNGYCKDTEGDYECACKRGYELVEDKRTCQDIDECWNDPCGEGAQCTNTLGSYECNCKPGYRDLITGCEDIDECQAFTYPCAESEVCTNQPGSFRCSCKEGWFMDGDSCIQQCNKRDNPCPSGQACKKIDGVRKCVIVTTTTTTTKTTTAKSTTKKVPQTTESTNPTTIASTTATEKILGLPKVIFYVAIIGASILLIGAIVGIVLAVKNCRKDSGYDYSSGIKTRGASMPMHRPSDGHGFMPSDNTLGTSYSGRTTLPHGQDTTRSDSFRPIPPRTKPRYMNDYEYQ</sequence>
<feature type="domain" description="EGF-like" evidence="11">
    <location>
        <begin position="170"/>
        <end position="212"/>
    </location>
</feature>
<dbReference type="SMART" id="SM00181">
    <property type="entry name" value="EGF"/>
    <property type="match status" value="6"/>
</dbReference>
<dbReference type="Pfam" id="PF07645">
    <property type="entry name" value="EGF_CA"/>
    <property type="match status" value="3"/>
</dbReference>
<gene>
    <name evidence="12" type="ORF">OKIOD_LOCUS1691</name>
</gene>
<organism evidence="12 13">
    <name type="scientific">Oikopleura dioica</name>
    <name type="common">Tunicate</name>
    <dbReference type="NCBI Taxonomy" id="34765"/>
    <lineage>
        <taxon>Eukaryota</taxon>
        <taxon>Metazoa</taxon>
        <taxon>Chordata</taxon>
        <taxon>Tunicata</taxon>
        <taxon>Appendicularia</taxon>
        <taxon>Copelata</taxon>
        <taxon>Oikopleuridae</taxon>
        <taxon>Oikopleura</taxon>
    </lineage>
</organism>
<dbReference type="PANTHER" id="PTHR24040:SF16">
    <property type="entry name" value="FIBRILLIN-2-LIKE PROTEIN"/>
    <property type="match status" value="1"/>
</dbReference>
<keyword evidence="9" id="KW-0472">Membrane</keyword>
<feature type="compositionally biased region" description="Polar residues" evidence="8">
    <location>
        <begin position="426"/>
        <end position="438"/>
    </location>
</feature>
<evidence type="ECO:0000313" key="12">
    <source>
        <dbReference type="EMBL" id="CAG5082462.1"/>
    </source>
</evidence>
<evidence type="ECO:0000256" key="1">
    <source>
        <dbReference type="ARBA" id="ARBA00004613"/>
    </source>
</evidence>
<dbReference type="Pfam" id="PF14670">
    <property type="entry name" value="FXa_inhibition"/>
    <property type="match status" value="1"/>
</dbReference>
<evidence type="ECO:0000313" key="13">
    <source>
        <dbReference type="Proteomes" id="UP001158576"/>
    </source>
</evidence>
<keyword evidence="4" id="KW-0677">Repeat</keyword>
<dbReference type="PANTHER" id="PTHR24040">
    <property type="entry name" value="LAMININ G-LIKE DOMAIN-CONTAINING PROTEIN"/>
    <property type="match status" value="1"/>
</dbReference>
<dbReference type="InterPro" id="IPR009030">
    <property type="entry name" value="Growth_fac_rcpt_cys_sf"/>
</dbReference>
<feature type="domain" description="EGF-like" evidence="11">
    <location>
        <begin position="213"/>
        <end position="251"/>
    </location>
</feature>
<name>A0ABN7RP03_OIKDI</name>
<feature type="region of interest" description="Disordered" evidence="8">
    <location>
        <begin position="410"/>
        <end position="470"/>
    </location>
</feature>
<evidence type="ECO:0000259" key="11">
    <source>
        <dbReference type="PROSITE" id="PS50026"/>
    </source>
</evidence>
<dbReference type="SMART" id="SM00179">
    <property type="entry name" value="EGF_CA"/>
    <property type="match status" value="6"/>
</dbReference>
<dbReference type="InterPro" id="IPR049883">
    <property type="entry name" value="NOTCH1_EGF-like"/>
</dbReference>
<evidence type="ECO:0000256" key="9">
    <source>
        <dbReference type="SAM" id="Phobius"/>
    </source>
</evidence>
<evidence type="ECO:0000256" key="7">
    <source>
        <dbReference type="PROSITE-ProRule" id="PRU00076"/>
    </source>
</evidence>
<dbReference type="SUPFAM" id="SSF57196">
    <property type="entry name" value="EGF/Laminin"/>
    <property type="match status" value="2"/>
</dbReference>
<dbReference type="InterPro" id="IPR000742">
    <property type="entry name" value="EGF"/>
</dbReference>
<evidence type="ECO:0000256" key="8">
    <source>
        <dbReference type="SAM" id="MobiDB-lite"/>
    </source>
</evidence>
<dbReference type="InterPro" id="IPR051145">
    <property type="entry name" value="GAS-SHBG-PROS"/>
</dbReference>
<comment type="subcellular location">
    <subcellularLocation>
        <location evidence="1">Secreted</location>
    </subcellularLocation>
</comment>
<protein>
    <submittedName>
        <fullName evidence="12">Oidioi.mRNA.OKI2018_I69.PAR.g10133.t1.cds</fullName>
    </submittedName>
</protein>
<dbReference type="InterPro" id="IPR001881">
    <property type="entry name" value="EGF-like_Ca-bd_dom"/>
</dbReference>
<feature type="transmembrane region" description="Helical" evidence="9">
    <location>
        <begin position="366"/>
        <end position="390"/>
    </location>
</feature>
<dbReference type="Gene3D" id="2.10.25.10">
    <property type="entry name" value="Laminin"/>
    <property type="match status" value="6"/>
</dbReference>
<keyword evidence="2" id="KW-0964">Secreted</keyword>
<accession>A0ABN7RP03</accession>
<keyword evidence="3 7" id="KW-0245">EGF-like domain</keyword>
<evidence type="ECO:0000256" key="5">
    <source>
        <dbReference type="ARBA" id="ARBA00023157"/>
    </source>
</evidence>
<dbReference type="PROSITE" id="PS01186">
    <property type="entry name" value="EGF_2"/>
    <property type="match status" value="4"/>
</dbReference>
<evidence type="ECO:0000256" key="3">
    <source>
        <dbReference type="ARBA" id="ARBA00022536"/>
    </source>
</evidence>
<keyword evidence="9" id="KW-0812">Transmembrane</keyword>
<keyword evidence="13" id="KW-1185">Reference proteome</keyword>
<evidence type="ECO:0000256" key="2">
    <source>
        <dbReference type="ARBA" id="ARBA00022525"/>
    </source>
</evidence>
<evidence type="ECO:0000256" key="6">
    <source>
        <dbReference type="ARBA" id="ARBA00023180"/>
    </source>
</evidence>
<keyword evidence="5" id="KW-1015">Disulfide bond</keyword>
<dbReference type="InterPro" id="IPR018097">
    <property type="entry name" value="EGF_Ca-bd_CS"/>
</dbReference>
<dbReference type="PROSITE" id="PS50026">
    <property type="entry name" value="EGF_3"/>
    <property type="match status" value="4"/>
</dbReference>
<dbReference type="Pfam" id="PF12661">
    <property type="entry name" value="hEGF"/>
    <property type="match status" value="1"/>
</dbReference>
<proteinExistence type="predicted"/>
<dbReference type="SUPFAM" id="SSF57184">
    <property type="entry name" value="Growth factor receptor domain"/>
    <property type="match status" value="1"/>
</dbReference>
<feature type="domain" description="EGF-like" evidence="11">
    <location>
        <begin position="88"/>
        <end position="128"/>
    </location>
</feature>
<keyword evidence="9" id="KW-1133">Transmembrane helix</keyword>
<keyword evidence="10" id="KW-0732">Signal</keyword>
<dbReference type="Pfam" id="PF12662">
    <property type="entry name" value="cEGF"/>
    <property type="match status" value="1"/>
</dbReference>
<keyword evidence="6" id="KW-0325">Glycoprotein</keyword>
<dbReference type="InterPro" id="IPR000152">
    <property type="entry name" value="EGF-type_Asp/Asn_hydroxyl_site"/>
</dbReference>
<dbReference type="Proteomes" id="UP001158576">
    <property type="component" value="Chromosome PAR"/>
</dbReference>
<dbReference type="InterPro" id="IPR013032">
    <property type="entry name" value="EGF-like_CS"/>
</dbReference>
<dbReference type="PROSITE" id="PS01187">
    <property type="entry name" value="EGF_CA"/>
    <property type="match status" value="1"/>
</dbReference>
<feature type="chain" id="PRO_5046021161" evidence="10">
    <location>
        <begin position="21"/>
        <end position="470"/>
    </location>
</feature>
<dbReference type="EMBL" id="OU015568">
    <property type="protein sequence ID" value="CAG5082462.1"/>
    <property type="molecule type" value="Genomic_DNA"/>
</dbReference>
<comment type="caution">
    <text evidence="7">Lacks conserved residue(s) required for the propagation of feature annotation.</text>
</comment>
<feature type="domain" description="EGF-like" evidence="11">
    <location>
        <begin position="252"/>
        <end position="292"/>
    </location>
</feature>
<evidence type="ECO:0000256" key="10">
    <source>
        <dbReference type="SAM" id="SignalP"/>
    </source>
</evidence>
<reference evidence="12 13" key="1">
    <citation type="submission" date="2021-04" db="EMBL/GenBank/DDBJ databases">
        <authorList>
            <person name="Bliznina A."/>
        </authorList>
    </citation>
    <scope>NUCLEOTIDE SEQUENCE [LARGE SCALE GENOMIC DNA]</scope>
</reference>
<evidence type="ECO:0000256" key="4">
    <source>
        <dbReference type="ARBA" id="ARBA00022737"/>
    </source>
</evidence>
<dbReference type="PROSITE" id="PS00010">
    <property type="entry name" value="ASX_HYDROXYL"/>
    <property type="match status" value="4"/>
</dbReference>
<feature type="signal peptide" evidence="10">
    <location>
        <begin position="1"/>
        <end position="20"/>
    </location>
</feature>
<dbReference type="InterPro" id="IPR026823">
    <property type="entry name" value="cEGF"/>
</dbReference>
<dbReference type="CDD" id="cd00054">
    <property type="entry name" value="EGF_CA"/>
    <property type="match status" value="3"/>
</dbReference>